<dbReference type="AlphaFoldDB" id="A0A6D2JYM8"/>
<evidence type="ECO:0000313" key="2">
    <source>
        <dbReference type="EMBL" id="CAA7046074.1"/>
    </source>
</evidence>
<gene>
    <name evidence="2" type="ORF">MERR_LOCUS33309</name>
</gene>
<organism evidence="2 3">
    <name type="scientific">Microthlaspi erraticum</name>
    <dbReference type="NCBI Taxonomy" id="1685480"/>
    <lineage>
        <taxon>Eukaryota</taxon>
        <taxon>Viridiplantae</taxon>
        <taxon>Streptophyta</taxon>
        <taxon>Embryophyta</taxon>
        <taxon>Tracheophyta</taxon>
        <taxon>Spermatophyta</taxon>
        <taxon>Magnoliopsida</taxon>
        <taxon>eudicotyledons</taxon>
        <taxon>Gunneridae</taxon>
        <taxon>Pentapetalae</taxon>
        <taxon>rosids</taxon>
        <taxon>malvids</taxon>
        <taxon>Brassicales</taxon>
        <taxon>Brassicaceae</taxon>
        <taxon>Coluteocarpeae</taxon>
        <taxon>Microthlaspi</taxon>
    </lineage>
</organism>
<accession>A0A6D2JYM8</accession>
<name>A0A6D2JYM8_9BRAS</name>
<evidence type="ECO:0000313" key="3">
    <source>
        <dbReference type="Proteomes" id="UP000467841"/>
    </source>
</evidence>
<keyword evidence="3" id="KW-1185">Reference proteome</keyword>
<comment type="caution">
    <text evidence="2">The sequence shown here is derived from an EMBL/GenBank/DDBJ whole genome shotgun (WGS) entry which is preliminary data.</text>
</comment>
<dbReference type="Proteomes" id="UP000467841">
    <property type="component" value="Unassembled WGS sequence"/>
</dbReference>
<proteinExistence type="predicted"/>
<reference evidence="2" key="1">
    <citation type="submission" date="2020-01" db="EMBL/GenBank/DDBJ databases">
        <authorList>
            <person name="Mishra B."/>
        </authorList>
    </citation>
    <scope>NUCLEOTIDE SEQUENCE [LARGE SCALE GENOMIC DNA]</scope>
</reference>
<protein>
    <recommendedName>
        <fullName evidence="4">Reverse transcriptase zinc-binding domain-containing protein</fullName>
    </recommendedName>
</protein>
<keyword evidence="1" id="KW-0472">Membrane</keyword>
<evidence type="ECO:0008006" key="4">
    <source>
        <dbReference type="Google" id="ProtNLM"/>
    </source>
</evidence>
<sequence length="149" mass="16818">MNVPEECPLCISHQESHDYLFFECPLSQELWHFFASRISGQDSTTAVSIHSGHHTASSDFYLGAHHHADEVAATSHGLRSVERVECKDFYHNDHANTRLEGCSGPHDSRSTPFLPFAGWHSFSSRIIFCLYLISVMINFGLFHMCGVSF</sequence>
<keyword evidence="1" id="KW-0812">Transmembrane</keyword>
<evidence type="ECO:0000256" key="1">
    <source>
        <dbReference type="SAM" id="Phobius"/>
    </source>
</evidence>
<keyword evidence="1" id="KW-1133">Transmembrane helix</keyword>
<feature type="transmembrane region" description="Helical" evidence="1">
    <location>
        <begin position="126"/>
        <end position="144"/>
    </location>
</feature>
<dbReference type="EMBL" id="CACVBM020001338">
    <property type="protein sequence ID" value="CAA7046074.1"/>
    <property type="molecule type" value="Genomic_DNA"/>
</dbReference>